<dbReference type="InterPro" id="IPR041431">
    <property type="entry name" value="Mvd1_C"/>
</dbReference>
<dbReference type="NCBIfam" id="TIGR01240">
    <property type="entry name" value="mevDPdecarb"/>
    <property type="match status" value="1"/>
</dbReference>
<keyword evidence="5" id="KW-0067">ATP-binding</keyword>
<dbReference type="Pfam" id="PF22700">
    <property type="entry name" value="MVD-like_N"/>
    <property type="match status" value="1"/>
</dbReference>
<keyword evidence="7" id="KW-0456">Lyase</keyword>
<evidence type="ECO:0000313" key="10">
    <source>
        <dbReference type="EMBL" id="SEG52000.1"/>
    </source>
</evidence>
<dbReference type="PIRSF" id="PIRSF015950">
    <property type="entry name" value="Mev_P_decrbx"/>
    <property type="match status" value="1"/>
</dbReference>
<gene>
    <name evidence="10" type="ORF">SAMN05444390_102211</name>
</gene>
<evidence type="ECO:0000259" key="9">
    <source>
        <dbReference type="Pfam" id="PF22700"/>
    </source>
</evidence>
<evidence type="ECO:0000259" key="8">
    <source>
        <dbReference type="Pfam" id="PF18376"/>
    </source>
</evidence>
<dbReference type="Proteomes" id="UP000236745">
    <property type="component" value="Unassembled WGS sequence"/>
</dbReference>
<evidence type="ECO:0000256" key="1">
    <source>
        <dbReference type="ARBA" id="ARBA00008831"/>
    </source>
</evidence>
<evidence type="ECO:0000256" key="2">
    <source>
        <dbReference type="ARBA" id="ARBA00012296"/>
    </source>
</evidence>
<protein>
    <recommendedName>
        <fullName evidence="2">diphosphomevalonate decarboxylase</fullName>
        <ecNumber evidence="2">4.1.1.33</ecNumber>
    </recommendedName>
</protein>
<dbReference type="PANTHER" id="PTHR10977:SF3">
    <property type="entry name" value="DIPHOSPHOMEVALONATE DECARBOXYLASE"/>
    <property type="match status" value="1"/>
</dbReference>
<evidence type="ECO:0000256" key="4">
    <source>
        <dbReference type="ARBA" id="ARBA00022741"/>
    </source>
</evidence>
<dbReference type="Gene3D" id="3.30.70.890">
    <property type="entry name" value="GHMP kinase, C-terminal domain"/>
    <property type="match status" value="1"/>
</dbReference>
<dbReference type="InterPro" id="IPR036554">
    <property type="entry name" value="GHMP_kinase_C_sf"/>
</dbReference>
<dbReference type="GO" id="GO:0019287">
    <property type="term" value="P:isopentenyl diphosphate biosynthetic process, mevalonate pathway"/>
    <property type="evidence" value="ECO:0007669"/>
    <property type="project" value="InterPro"/>
</dbReference>
<keyword evidence="3" id="KW-0444">Lipid biosynthesis</keyword>
<name>A0A1H6AUQ9_9GAMM</name>
<keyword evidence="6" id="KW-0443">Lipid metabolism</keyword>
<feature type="domain" description="Diphosphomevalonate decarboxylase-like N-terminal" evidence="9">
    <location>
        <begin position="46"/>
        <end position="203"/>
    </location>
</feature>
<keyword evidence="4" id="KW-0547">Nucleotide-binding</keyword>
<dbReference type="SUPFAM" id="SSF55060">
    <property type="entry name" value="GHMP Kinase, C-terminal domain"/>
    <property type="match status" value="1"/>
</dbReference>
<dbReference type="EC" id="4.1.1.33" evidence="2"/>
<evidence type="ECO:0000256" key="6">
    <source>
        <dbReference type="ARBA" id="ARBA00023098"/>
    </source>
</evidence>
<dbReference type="GO" id="GO:0005524">
    <property type="term" value="F:ATP binding"/>
    <property type="evidence" value="ECO:0007669"/>
    <property type="project" value="UniProtKB-KW"/>
</dbReference>
<dbReference type="GO" id="GO:0004163">
    <property type="term" value="F:diphosphomevalonate decarboxylase activity"/>
    <property type="evidence" value="ECO:0007669"/>
    <property type="project" value="UniProtKB-EC"/>
</dbReference>
<dbReference type="Gene3D" id="3.30.230.10">
    <property type="match status" value="1"/>
</dbReference>
<dbReference type="InterPro" id="IPR020568">
    <property type="entry name" value="Ribosomal_Su5_D2-typ_SF"/>
</dbReference>
<dbReference type="Pfam" id="PF18376">
    <property type="entry name" value="MDD_C"/>
    <property type="match status" value="1"/>
</dbReference>
<dbReference type="AlphaFoldDB" id="A0A1H6AUQ9"/>
<dbReference type="InterPro" id="IPR014721">
    <property type="entry name" value="Ribsml_uS5_D2-typ_fold_subgr"/>
</dbReference>
<dbReference type="PANTHER" id="PTHR10977">
    <property type="entry name" value="DIPHOSPHOMEVALONATE DECARBOXYLASE"/>
    <property type="match status" value="1"/>
</dbReference>
<accession>A0A1H6AUQ9</accession>
<organism evidence="10 11">
    <name type="scientific">Marinobacterium lutimaris</name>
    <dbReference type="NCBI Taxonomy" id="568106"/>
    <lineage>
        <taxon>Bacteria</taxon>
        <taxon>Pseudomonadati</taxon>
        <taxon>Pseudomonadota</taxon>
        <taxon>Gammaproteobacteria</taxon>
        <taxon>Oceanospirillales</taxon>
        <taxon>Oceanospirillaceae</taxon>
        <taxon>Marinobacterium</taxon>
    </lineage>
</organism>
<evidence type="ECO:0000313" key="11">
    <source>
        <dbReference type="Proteomes" id="UP000236745"/>
    </source>
</evidence>
<dbReference type="FunFam" id="3.30.230.10:FF:000072">
    <property type="entry name" value="Diphosphomevalonate decarboxylase"/>
    <property type="match status" value="1"/>
</dbReference>
<proteinExistence type="inferred from homology"/>
<comment type="similarity">
    <text evidence="1">Belongs to the diphosphomevalonate decarboxylase family.</text>
</comment>
<dbReference type="InterPro" id="IPR053859">
    <property type="entry name" value="MVD-like_N"/>
</dbReference>
<evidence type="ECO:0000256" key="5">
    <source>
        <dbReference type="ARBA" id="ARBA00022840"/>
    </source>
</evidence>
<feature type="domain" description="Mvd1 C-terminal" evidence="8">
    <location>
        <begin position="220"/>
        <end position="332"/>
    </location>
</feature>
<dbReference type="InterPro" id="IPR029765">
    <property type="entry name" value="Mev_diP_decarb"/>
</dbReference>
<dbReference type="EMBL" id="FNVQ01000002">
    <property type="protein sequence ID" value="SEG52000.1"/>
    <property type="molecule type" value="Genomic_DNA"/>
</dbReference>
<dbReference type="SUPFAM" id="SSF54211">
    <property type="entry name" value="Ribosomal protein S5 domain 2-like"/>
    <property type="match status" value="1"/>
</dbReference>
<dbReference type="InterPro" id="IPR005935">
    <property type="entry name" value="Mev_decarb"/>
</dbReference>
<reference evidence="10 11" key="1">
    <citation type="submission" date="2016-10" db="EMBL/GenBank/DDBJ databases">
        <authorList>
            <person name="de Groot N.N."/>
        </authorList>
    </citation>
    <scope>NUCLEOTIDE SEQUENCE [LARGE SCALE GENOMIC DNA]</scope>
    <source>
        <strain evidence="10 11">DSM 22012</strain>
    </source>
</reference>
<evidence type="ECO:0000256" key="3">
    <source>
        <dbReference type="ARBA" id="ARBA00022516"/>
    </source>
</evidence>
<dbReference type="GO" id="GO:0005829">
    <property type="term" value="C:cytosol"/>
    <property type="evidence" value="ECO:0007669"/>
    <property type="project" value="InterPro"/>
</dbReference>
<sequence length="352" mass="38934">MLSYKEHKALKDRFETQLRVAMNKTDFMTGWLPKSATPGASAEHFAPSNIALCKYWGKRDTELNLPVNGSLSVSLDHLGSRTRVEPIDGETDSVWLNGTQQRPDSRFAKRVSAFIDLFRIYHPEQAFRVTTENNIPTAAGLASSASGFAALTKAMNDAFKLELSDTELSVMARMGSGSACRSLFDGFVEWQMGVREDGMDSYALPLEQCWPGLCVGLIHVDENEKSVDSRAGMQRTKETAHLYQSWPMQAAADLSKLQQAIAERDFALLGSVAEQNALSMHATMIASWPPLLYWQPDSVAAMQKIWKLRAEGLALYFTMDAGPNLKLLFEDASRGAVEAQFPGLEVVQPFGI</sequence>
<keyword evidence="11" id="KW-1185">Reference proteome</keyword>
<evidence type="ECO:0000256" key="7">
    <source>
        <dbReference type="ARBA" id="ARBA00023239"/>
    </source>
</evidence>